<feature type="modified residue" description="4-aspartylphosphate" evidence="1">
    <location>
        <position position="60"/>
    </location>
</feature>
<dbReference type="Proteomes" id="UP000598775">
    <property type="component" value="Unassembled WGS sequence"/>
</dbReference>
<accession>A0A917B0M9</accession>
<dbReference type="InterPro" id="IPR051015">
    <property type="entry name" value="EvgA-like"/>
</dbReference>
<name>A0A917B0M9_9MICO</name>
<dbReference type="Pfam" id="PF00072">
    <property type="entry name" value="Response_reg"/>
    <property type="match status" value="1"/>
</dbReference>
<comment type="caution">
    <text evidence="3">The sequence shown here is derived from an EMBL/GenBank/DDBJ whole genome shotgun (WGS) entry which is preliminary data.</text>
</comment>
<organism evidence="3 4">
    <name type="scientific">Subtercola lobariae</name>
    <dbReference type="NCBI Taxonomy" id="1588641"/>
    <lineage>
        <taxon>Bacteria</taxon>
        <taxon>Bacillati</taxon>
        <taxon>Actinomycetota</taxon>
        <taxon>Actinomycetes</taxon>
        <taxon>Micrococcales</taxon>
        <taxon>Microbacteriaceae</taxon>
        <taxon>Subtercola</taxon>
    </lineage>
</organism>
<dbReference type="PANTHER" id="PTHR45566">
    <property type="entry name" value="HTH-TYPE TRANSCRIPTIONAL REGULATOR YHJB-RELATED"/>
    <property type="match status" value="1"/>
</dbReference>
<evidence type="ECO:0000313" key="4">
    <source>
        <dbReference type="Proteomes" id="UP000598775"/>
    </source>
</evidence>
<dbReference type="EMBL" id="BMGP01000001">
    <property type="protein sequence ID" value="GGF12677.1"/>
    <property type="molecule type" value="Genomic_DNA"/>
</dbReference>
<dbReference type="SMART" id="SM00448">
    <property type="entry name" value="REC"/>
    <property type="match status" value="1"/>
</dbReference>
<proteinExistence type="predicted"/>
<keyword evidence="1" id="KW-0597">Phosphoprotein</keyword>
<dbReference type="InterPro" id="IPR036388">
    <property type="entry name" value="WH-like_DNA-bd_sf"/>
</dbReference>
<protein>
    <submittedName>
        <fullName evidence="3">DNA-binding response regulator</fullName>
    </submittedName>
</protein>
<feature type="domain" description="Response regulatory" evidence="2">
    <location>
        <begin position="9"/>
        <end position="124"/>
    </location>
</feature>
<dbReference type="GO" id="GO:0000160">
    <property type="term" value="P:phosphorelay signal transduction system"/>
    <property type="evidence" value="ECO:0007669"/>
    <property type="project" value="InterPro"/>
</dbReference>
<evidence type="ECO:0000256" key="1">
    <source>
        <dbReference type="PROSITE-ProRule" id="PRU00169"/>
    </source>
</evidence>
<dbReference type="PANTHER" id="PTHR45566:SF2">
    <property type="entry name" value="NARL SUBFAMILY"/>
    <property type="match status" value="1"/>
</dbReference>
<dbReference type="SUPFAM" id="SSF52172">
    <property type="entry name" value="CheY-like"/>
    <property type="match status" value="1"/>
</dbReference>
<gene>
    <name evidence="3" type="ORF">GCM10011399_03270</name>
</gene>
<reference evidence="3 4" key="1">
    <citation type="journal article" date="2014" name="Int. J. Syst. Evol. Microbiol.">
        <title>Complete genome sequence of Corynebacterium casei LMG S-19264T (=DSM 44701T), isolated from a smear-ripened cheese.</title>
        <authorList>
            <consortium name="US DOE Joint Genome Institute (JGI-PGF)"/>
            <person name="Walter F."/>
            <person name="Albersmeier A."/>
            <person name="Kalinowski J."/>
            <person name="Ruckert C."/>
        </authorList>
    </citation>
    <scope>NUCLEOTIDE SEQUENCE [LARGE SCALE GENOMIC DNA]</scope>
    <source>
        <strain evidence="3 4">CGMCC 1.12976</strain>
    </source>
</reference>
<dbReference type="InterPro" id="IPR011006">
    <property type="entry name" value="CheY-like_superfamily"/>
</dbReference>
<dbReference type="AlphaFoldDB" id="A0A917B0M9"/>
<sequence length="209" mass="22384">MVAHQPTATLALIDDHALVLDGLATWVTHNAPDFDLVIVADSWAKLLHDPAFPPDVIVMDYQLAEPISIEARLGICRAAGTAVVVMSALDDPASVDRIMAAGAAAFVAKSRPAADVIAAARAALVGDDDSAGIQPAAYDDDRFTPTELEMLNLYANGNSPVEVALLLRAKPAAVNRALDRFRARYQREGRPVDDRESLIRRAAEDGYLT</sequence>
<evidence type="ECO:0000313" key="3">
    <source>
        <dbReference type="EMBL" id="GGF12677.1"/>
    </source>
</evidence>
<dbReference type="InterPro" id="IPR001789">
    <property type="entry name" value="Sig_transdc_resp-reg_receiver"/>
</dbReference>
<dbReference type="Gene3D" id="3.40.50.2300">
    <property type="match status" value="1"/>
</dbReference>
<keyword evidence="3" id="KW-0238">DNA-binding</keyword>
<dbReference type="Gene3D" id="1.10.10.10">
    <property type="entry name" value="Winged helix-like DNA-binding domain superfamily/Winged helix DNA-binding domain"/>
    <property type="match status" value="1"/>
</dbReference>
<dbReference type="PROSITE" id="PS50110">
    <property type="entry name" value="RESPONSE_REGULATORY"/>
    <property type="match status" value="1"/>
</dbReference>
<evidence type="ECO:0000259" key="2">
    <source>
        <dbReference type="PROSITE" id="PS50110"/>
    </source>
</evidence>
<keyword evidence="4" id="KW-1185">Reference proteome</keyword>
<dbReference type="RefSeq" id="WP_188672677.1">
    <property type="nucleotide sequence ID" value="NZ_BMGP01000001.1"/>
</dbReference>
<dbReference type="GO" id="GO:0003677">
    <property type="term" value="F:DNA binding"/>
    <property type="evidence" value="ECO:0007669"/>
    <property type="project" value="UniProtKB-KW"/>
</dbReference>